<evidence type="ECO:0000256" key="1">
    <source>
        <dbReference type="ARBA" id="ARBA00006336"/>
    </source>
</evidence>
<proteinExistence type="inferred from homology"/>
<name>A0A1Y5IFD3_OSTTA</name>
<dbReference type="InterPro" id="IPR050993">
    <property type="entry name" value="Isochorismatase_domain"/>
</dbReference>
<dbReference type="InterPro" id="IPR000868">
    <property type="entry name" value="Isochorismatase-like_dom"/>
</dbReference>
<organism evidence="3">
    <name type="scientific">Ostreococcus tauri</name>
    <name type="common">Marine green alga</name>
    <dbReference type="NCBI Taxonomy" id="70448"/>
    <lineage>
        <taxon>Eukaryota</taxon>
        <taxon>Viridiplantae</taxon>
        <taxon>Chlorophyta</taxon>
        <taxon>Mamiellophyceae</taxon>
        <taxon>Mamiellales</taxon>
        <taxon>Bathycoccaceae</taxon>
        <taxon>Ostreococcus</taxon>
    </lineage>
</organism>
<gene>
    <name evidence="3" type="ORF">BE221DRAFT_189529</name>
</gene>
<dbReference type="EMBL" id="KZ155774">
    <property type="protein sequence ID" value="OUS48280.1"/>
    <property type="molecule type" value="Genomic_DNA"/>
</dbReference>
<evidence type="ECO:0000313" key="3">
    <source>
        <dbReference type="EMBL" id="OUS48280.1"/>
    </source>
</evidence>
<comment type="similarity">
    <text evidence="1">Belongs to the isochorismatase family.</text>
</comment>
<dbReference type="eggNOG" id="KOG4044">
    <property type="taxonomic scope" value="Eukaryota"/>
</dbReference>
<dbReference type="Pfam" id="PF00857">
    <property type="entry name" value="Isochorismatase"/>
    <property type="match status" value="1"/>
</dbReference>
<dbReference type="SUPFAM" id="SSF52499">
    <property type="entry name" value="Isochorismatase-like hydrolases"/>
    <property type="match status" value="1"/>
</dbReference>
<protein>
    <submittedName>
        <fullName evidence="3">Isochorismatase-like protein</fullName>
    </submittedName>
</protein>
<dbReference type="PANTHER" id="PTHR14119:SF3">
    <property type="entry name" value="ISOCHORISMATASE DOMAIN-CONTAINING PROTEIN 2"/>
    <property type="match status" value="1"/>
</dbReference>
<dbReference type="Gene3D" id="3.40.50.850">
    <property type="entry name" value="Isochorismatase-like"/>
    <property type="match status" value="1"/>
</dbReference>
<feature type="domain" description="Isochorismatase-like" evidence="2">
    <location>
        <begin position="44"/>
        <end position="208"/>
    </location>
</feature>
<dbReference type="Proteomes" id="UP000195557">
    <property type="component" value="Unassembled WGS sequence"/>
</dbReference>
<reference evidence="3" key="1">
    <citation type="submission" date="2017-04" db="EMBL/GenBank/DDBJ databases">
        <title>Population genomics of picophytoplankton unveils novel chromosome hypervariability.</title>
        <authorList>
            <consortium name="DOE Joint Genome Institute"/>
            <person name="Blanc-Mathieu R."/>
            <person name="Krasovec M."/>
            <person name="Hebrard M."/>
            <person name="Yau S."/>
            <person name="Desgranges E."/>
            <person name="Martin J."/>
            <person name="Schackwitz W."/>
            <person name="Kuo A."/>
            <person name="Salin G."/>
            <person name="Donnadieu C."/>
            <person name="Desdevises Y."/>
            <person name="Sanchez-Ferandin S."/>
            <person name="Moreau H."/>
            <person name="Rivals E."/>
            <person name="Grigoriev I.V."/>
            <person name="Grimsley N."/>
            <person name="Eyre-Walker A."/>
            <person name="Piganeau G."/>
        </authorList>
    </citation>
    <scope>NUCLEOTIDE SEQUENCE [LARGE SCALE GENOMIC DNA]</scope>
    <source>
        <strain evidence="3">RCC 1115</strain>
    </source>
</reference>
<dbReference type="PANTHER" id="PTHR14119">
    <property type="entry name" value="HYDROLASE"/>
    <property type="match status" value="1"/>
</dbReference>
<dbReference type="InterPro" id="IPR036380">
    <property type="entry name" value="Isochorismatase-like_sf"/>
</dbReference>
<dbReference type="AlphaFoldDB" id="A0A1Y5IFD3"/>
<sequence length="248" mass="27544">MLLARATRPLARVTSRRASTSTLASMSARTPRARLSGADAVRVLWVCDVQEKFAGAVKSFDRVALGASTLVRGLPMVHDKNVFMVSEQVPDKLGPTVEQIKRAMVDANENESANVFTRVYAKTRFSMWKSDNEAFLRGCYDQEVKFQHVIVGLEAHVCVLQTVLDILRDRPSDDVFVCVDAVSSIRLEDRAVALRRMELAGAILTCTESVLFEVMEDATHPRFRDVSKLVREAARFASQLTSSPLPSI</sequence>
<evidence type="ECO:0000259" key="2">
    <source>
        <dbReference type="Pfam" id="PF00857"/>
    </source>
</evidence>
<accession>A0A1Y5IFD3</accession>